<keyword evidence="4" id="KW-0862">Zinc</keyword>
<dbReference type="EC" id="3.5.4.5" evidence="6"/>
<sequence>MKITELKEKLKFAQGIYSGVKVASCAVDKDGREFFGVNCENAAYPSGLCAERSALFGSVVHGSHIGEFKEIHIISNLNKVLYPCGACLQVITQFLKRDAKVYLYNYDLSETKEYFLYEVFPFGVRDEDIKN</sequence>
<dbReference type="SUPFAM" id="SSF53927">
    <property type="entry name" value="Cytidine deaminase-like"/>
    <property type="match status" value="1"/>
</dbReference>
<accession>A0ABY2YZC8</accession>
<evidence type="ECO:0000256" key="3">
    <source>
        <dbReference type="ARBA" id="ARBA00022801"/>
    </source>
</evidence>
<dbReference type="PROSITE" id="PS00903">
    <property type="entry name" value="CYT_DCMP_DEAMINASES_1"/>
    <property type="match status" value="1"/>
</dbReference>
<evidence type="ECO:0000256" key="2">
    <source>
        <dbReference type="ARBA" id="ARBA00022723"/>
    </source>
</evidence>
<dbReference type="InterPro" id="IPR050202">
    <property type="entry name" value="Cyt/Deoxycyt_deaminase"/>
</dbReference>
<evidence type="ECO:0000313" key="6">
    <source>
        <dbReference type="EMBL" id="TPR53387.1"/>
    </source>
</evidence>
<dbReference type="CDD" id="cd01283">
    <property type="entry name" value="cytidine_deaminase"/>
    <property type="match status" value="1"/>
</dbReference>
<evidence type="ECO:0000313" key="7">
    <source>
        <dbReference type="Proteomes" id="UP000316851"/>
    </source>
</evidence>
<dbReference type="NCBIfam" id="NF004064">
    <property type="entry name" value="PRK05578.1"/>
    <property type="match status" value="1"/>
</dbReference>
<evidence type="ECO:0000259" key="5">
    <source>
        <dbReference type="PROSITE" id="PS51747"/>
    </source>
</evidence>
<dbReference type="GO" id="GO:0004126">
    <property type="term" value="F:cytidine deaminase activity"/>
    <property type="evidence" value="ECO:0007669"/>
    <property type="project" value="UniProtKB-EC"/>
</dbReference>
<proteinExistence type="inferred from homology"/>
<organism evidence="6 7">
    <name type="scientific">Metamycoplasma neophronis</name>
    <dbReference type="NCBI Taxonomy" id="872983"/>
    <lineage>
        <taxon>Bacteria</taxon>
        <taxon>Bacillati</taxon>
        <taxon>Mycoplasmatota</taxon>
        <taxon>Mycoplasmoidales</taxon>
        <taxon>Metamycoplasmataceae</taxon>
        <taxon>Metamycoplasma</taxon>
    </lineage>
</organism>
<reference evidence="6" key="1">
    <citation type="submission" date="2019-06" db="EMBL/GenBank/DDBJ databases">
        <title>Mycoplasma neophronis type strain whole genome sequence.</title>
        <authorList>
            <person name="Spergser J."/>
        </authorList>
    </citation>
    <scope>NUCLEOTIDE SEQUENCE [LARGE SCALE GENOMIC DNA]</scope>
    <source>
        <strain evidence="6">DSM 24097</strain>
    </source>
</reference>
<dbReference type="Pfam" id="PF00383">
    <property type="entry name" value="dCMP_cyt_deam_1"/>
    <property type="match status" value="1"/>
</dbReference>
<gene>
    <name evidence="6" type="ORF">FJR74_02645</name>
</gene>
<name>A0ABY2YZC8_9BACT</name>
<dbReference type="PANTHER" id="PTHR11644:SF2">
    <property type="entry name" value="CYTIDINE DEAMINASE"/>
    <property type="match status" value="1"/>
</dbReference>
<keyword evidence="7" id="KW-1185">Reference proteome</keyword>
<comment type="caution">
    <text evidence="6">The sequence shown here is derived from an EMBL/GenBank/DDBJ whole genome shotgun (WGS) entry which is preliminary data.</text>
</comment>
<dbReference type="Proteomes" id="UP000316851">
    <property type="component" value="Unassembled WGS sequence"/>
</dbReference>
<dbReference type="PANTHER" id="PTHR11644">
    <property type="entry name" value="CYTIDINE DEAMINASE"/>
    <property type="match status" value="1"/>
</dbReference>
<dbReference type="InterPro" id="IPR002125">
    <property type="entry name" value="CMP_dCMP_dom"/>
</dbReference>
<keyword evidence="2" id="KW-0479">Metal-binding</keyword>
<dbReference type="InterPro" id="IPR016192">
    <property type="entry name" value="APOBEC/CMP_deaminase_Zn-bd"/>
</dbReference>
<evidence type="ECO:0000256" key="1">
    <source>
        <dbReference type="ARBA" id="ARBA00006576"/>
    </source>
</evidence>
<feature type="domain" description="CMP/dCMP-type deaminase" evidence="5">
    <location>
        <begin position="1"/>
        <end position="127"/>
    </location>
</feature>
<dbReference type="InterPro" id="IPR016193">
    <property type="entry name" value="Cytidine_deaminase-like"/>
</dbReference>
<protein>
    <submittedName>
        <fullName evidence="6">Cytidine deaminase</fullName>
        <ecNumber evidence="6">3.5.4.5</ecNumber>
    </submittedName>
</protein>
<evidence type="ECO:0000256" key="4">
    <source>
        <dbReference type="ARBA" id="ARBA00022833"/>
    </source>
</evidence>
<dbReference type="Gene3D" id="3.40.140.10">
    <property type="entry name" value="Cytidine Deaminase, domain 2"/>
    <property type="match status" value="1"/>
</dbReference>
<comment type="similarity">
    <text evidence="1">Belongs to the cytidine and deoxycytidylate deaminase family.</text>
</comment>
<dbReference type="PROSITE" id="PS51747">
    <property type="entry name" value="CYT_DCMP_DEAMINASES_2"/>
    <property type="match status" value="1"/>
</dbReference>
<dbReference type="EMBL" id="VHHP01000007">
    <property type="protein sequence ID" value="TPR53387.1"/>
    <property type="molecule type" value="Genomic_DNA"/>
</dbReference>
<dbReference type="RefSeq" id="WP_140914988.1">
    <property type="nucleotide sequence ID" value="NZ_VHHP01000007.1"/>
</dbReference>
<keyword evidence="3 6" id="KW-0378">Hydrolase</keyword>